<keyword evidence="3" id="KW-1185">Reference proteome</keyword>
<evidence type="ECO:0000256" key="1">
    <source>
        <dbReference type="SAM" id="SignalP"/>
    </source>
</evidence>
<feature type="signal peptide" evidence="1">
    <location>
        <begin position="1"/>
        <end position="19"/>
    </location>
</feature>
<accession>A0ABS8IU45</accession>
<dbReference type="EMBL" id="JAJHPV010000013">
    <property type="protein sequence ID" value="MCC6071373.1"/>
    <property type="molecule type" value="Genomic_DNA"/>
</dbReference>
<evidence type="ECO:0008006" key="4">
    <source>
        <dbReference type="Google" id="ProtNLM"/>
    </source>
</evidence>
<gene>
    <name evidence="2" type="ORF">LMJ30_10435</name>
</gene>
<organism evidence="2 3">
    <name type="scientific">Massilia agrisoli</name>
    <dbReference type="NCBI Taxonomy" id="2892444"/>
    <lineage>
        <taxon>Bacteria</taxon>
        <taxon>Pseudomonadati</taxon>
        <taxon>Pseudomonadota</taxon>
        <taxon>Betaproteobacteria</taxon>
        <taxon>Burkholderiales</taxon>
        <taxon>Oxalobacteraceae</taxon>
        <taxon>Telluria group</taxon>
        <taxon>Massilia</taxon>
    </lineage>
</organism>
<sequence>MKLYVLTVCALLASGCSMFKGEQVAERPVAAARVVAAAPLVDANGAPIERVPFVPGRSSATVEKMAKQKGCTGGMGAGLVTPEGPVEVYRMMCQEGKTFMARCELRQCKAM</sequence>
<reference evidence="2 3" key="1">
    <citation type="submission" date="2021-11" db="EMBL/GenBank/DDBJ databases">
        <authorList>
            <person name="Huq M.A."/>
        </authorList>
    </citation>
    <scope>NUCLEOTIDE SEQUENCE [LARGE SCALE GENOMIC DNA]</scope>
    <source>
        <strain evidence="2 3">MAHUQ-52</strain>
    </source>
</reference>
<dbReference type="Proteomes" id="UP001198701">
    <property type="component" value="Unassembled WGS sequence"/>
</dbReference>
<feature type="chain" id="PRO_5045129616" description="Lipoprotein" evidence="1">
    <location>
        <begin position="20"/>
        <end position="111"/>
    </location>
</feature>
<protein>
    <recommendedName>
        <fullName evidence="4">Lipoprotein</fullName>
    </recommendedName>
</protein>
<name>A0ABS8IU45_9BURK</name>
<evidence type="ECO:0000313" key="2">
    <source>
        <dbReference type="EMBL" id="MCC6071373.1"/>
    </source>
</evidence>
<keyword evidence="1" id="KW-0732">Signal</keyword>
<dbReference type="RefSeq" id="WP_229432285.1">
    <property type="nucleotide sequence ID" value="NZ_JAJHPV010000013.1"/>
</dbReference>
<proteinExistence type="predicted"/>
<evidence type="ECO:0000313" key="3">
    <source>
        <dbReference type="Proteomes" id="UP001198701"/>
    </source>
</evidence>
<dbReference type="PROSITE" id="PS51257">
    <property type="entry name" value="PROKAR_LIPOPROTEIN"/>
    <property type="match status" value="1"/>
</dbReference>
<comment type="caution">
    <text evidence="2">The sequence shown here is derived from an EMBL/GenBank/DDBJ whole genome shotgun (WGS) entry which is preliminary data.</text>
</comment>